<dbReference type="EMBL" id="FOZK01000003">
    <property type="protein sequence ID" value="SFS07485.1"/>
    <property type="molecule type" value="Genomic_DNA"/>
</dbReference>
<evidence type="ECO:0008006" key="3">
    <source>
        <dbReference type="Google" id="ProtNLM"/>
    </source>
</evidence>
<organism evidence="1 2">
    <name type="scientific">Halomicrobium zhouii</name>
    <dbReference type="NCBI Taxonomy" id="767519"/>
    <lineage>
        <taxon>Archaea</taxon>
        <taxon>Methanobacteriati</taxon>
        <taxon>Methanobacteriota</taxon>
        <taxon>Stenosarchaea group</taxon>
        <taxon>Halobacteria</taxon>
        <taxon>Halobacteriales</taxon>
        <taxon>Haloarculaceae</taxon>
        <taxon>Halomicrobium</taxon>
    </lineage>
</organism>
<reference evidence="1 2" key="1">
    <citation type="submission" date="2016-10" db="EMBL/GenBank/DDBJ databases">
        <authorList>
            <person name="de Groot N.N."/>
        </authorList>
    </citation>
    <scope>NUCLEOTIDE SEQUENCE [LARGE SCALE GENOMIC DNA]</scope>
    <source>
        <strain evidence="1 2">CGMCC 1.10457</strain>
    </source>
</reference>
<keyword evidence="2" id="KW-1185">Reference proteome</keyword>
<dbReference type="STRING" id="767519.SAMN05216559_3229"/>
<evidence type="ECO:0000313" key="2">
    <source>
        <dbReference type="Proteomes" id="UP000199062"/>
    </source>
</evidence>
<sequence>MSLVSDDRSDIHTDVIVEIDDLREKHRTTVDSGETRTVDIDVDVDLEPGSYEATVEAIGANNELSQQVEVVEPVTVETEQRPAESAIRTG</sequence>
<accession>A0A1I6LVL7</accession>
<proteinExistence type="predicted"/>
<gene>
    <name evidence="1" type="ORF">SAMN05216559_3229</name>
</gene>
<name>A0A1I6LVL7_9EURY</name>
<protein>
    <recommendedName>
        <fullName evidence="3">CARDB protein</fullName>
    </recommendedName>
</protein>
<evidence type="ECO:0000313" key="1">
    <source>
        <dbReference type="EMBL" id="SFS07485.1"/>
    </source>
</evidence>
<dbReference type="AlphaFoldDB" id="A0A1I6LVL7"/>
<dbReference type="Proteomes" id="UP000199062">
    <property type="component" value="Unassembled WGS sequence"/>
</dbReference>